<name>A0AA39FH04_9HYME</name>
<evidence type="ECO:0000256" key="1">
    <source>
        <dbReference type="SAM" id="MobiDB-lite"/>
    </source>
</evidence>
<reference evidence="2" key="1">
    <citation type="journal article" date="2023" name="bioRxiv">
        <title>Scaffold-level genome assemblies of two parasitoid biocontrol wasps reveal the parthenogenesis mechanism and an associated novel virus.</title>
        <authorList>
            <person name="Inwood S."/>
            <person name="Skelly J."/>
            <person name="Guhlin J."/>
            <person name="Harrop T."/>
            <person name="Goldson S."/>
            <person name="Dearden P."/>
        </authorList>
    </citation>
    <scope>NUCLEOTIDE SEQUENCE</scope>
    <source>
        <strain evidence="2">Irish</strain>
        <tissue evidence="2">Whole body</tissue>
    </source>
</reference>
<dbReference type="EMBL" id="JAQQBS010000410">
    <property type="protein sequence ID" value="KAK0169425.1"/>
    <property type="molecule type" value="Genomic_DNA"/>
</dbReference>
<evidence type="ECO:0000313" key="2">
    <source>
        <dbReference type="EMBL" id="KAK0169425.1"/>
    </source>
</evidence>
<accession>A0AA39FH04</accession>
<feature type="compositionally biased region" description="Acidic residues" evidence="1">
    <location>
        <begin position="1"/>
        <end position="11"/>
    </location>
</feature>
<evidence type="ECO:0000313" key="3">
    <source>
        <dbReference type="Proteomes" id="UP001168990"/>
    </source>
</evidence>
<keyword evidence="3" id="KW-1185">Reference proteome</keyword>
<comment type="caution">
    <text evidence="2">The sequence shown here is derived from an EMBL/GenBank/DDBJ whole genome shotgun (WGS) entry which is preliminary data.</text>
</comment>
<feature type="region of interest" description="Disordered" evidence="1">
    <location>
        <begin position="1"/>
        <end position="115"/>
    </location>
</feature>
<protein>
    <submittedName>
        <fullName evidence="2">Uncharacterized protein</fullName>
    </submittedName>
</protein>
<gene>
    <name evidence="2" type="ORF">PV328_012066</name>
</gene>
<organism evidence="2 3">
    <name type="scientific">Microctonus aethiopoides</name>
    <dbReference type="NCBI Taxonomy" id="144406"/>
    <lineage>
        <taxon>Eukaryota</taxon>
        <taxon>Metazoa</taxon>
        <taxon>Ecdysozoa</taxon>
        <taxon>Arthropoda</taxon>
        <taxon>Hexapoda</taxon>
        <taxon>Insecta</taxon>
        <taxon>Pterygota</taxon>
        <taxon>Neoptera</taxon>
        <taxon>Endopterygota</taxon>
        <taxon>Hymenoptera</taxon>
        <taxon>Apocrita</taxon>
        <taxon>Ichneumonoidea</taxon>
        <taxon>Braconidae</taxon>
        <taxon>Euphorinae</taxon>
        <taxon>Microctonus</taxon>
    </lineage>
</organism>
<dbReference type="AlphaFoldDB" id="A0AA39FH04"/>
<sequence length="115" mass="13076">MSAVENEEDFDAVTALKTDNGAMREEIKFAHQQLNSRPPLPTSSHQSSGDLQPPVSQQWPESLPRVPLSTDTRPKRWARRDRGQRAFYEGRRNNIMQRGGRGGRGGKSFTQHIYL</sequence>
<dbReference type="Proteomes" id="UP001168990">
    <property type="component" value="Unassembled WGS sequence"/>
</dbReference>
<proteinExistence type="predicted"/>
<feature type="compositionally biased region" description="Polar residues" evidence="1">
    <location>
        <begin position="32"/>
        <end position="60"/>
    </location>
</feature>
<reference evidence="2" key="2">
    <citation type="submission" date="2023-03" db="EMBL/GenBank/DDBJ databases">
        <authorList>
            <person name="Inwood S.N."/>
            <person name="Skelly J.G."/>
            <person name="Guhlin J."/>
            <person name="Harrop T.W.R."/>
            <person name="Goldson S.G."/>
            <person name="Dearden P.K."/>
        </authorList>
    </citation>
    <scope>NUCLEOTIDE SEQUENCE</scope>
    <source>
        <strain evidence="2">Irish</strain>
        <tissue evidence="2">Whole body</tissue>
    </source>
</reference>
<feature type="compositionally biased region" description="Basic and acidic residues" evidence="1">
    <location>
        <begin position="80"/>
        <end position="92"/>
    </location>
</feature>